<name>A0A1H0MPF3_9ACTN</name>
<accession>A0A1H0MPF3</accession>
<dbReference type="Proteomes" id="UP000199341">
    <property type="component" value="Unassembled WGS sequence"/>
</dbReference>
<sequence>MRDSGGVRRLPAFVVLVLAVSATAGCTTVSAPPDPRRAPQQPSAVPESLPDRANDLRVASPSAPGARPDGHPAPAARPALSPPAAASVPPRTAPSARPPARAEGARRPRGPVPSASGTLRMKDVCAMGESYGTWEPSPARTMCRQVYGR</sequence>
<protein>
    <recommendedName>
        <fullName evidence="5">Lipoprotein</fullName>
    </recommendedName>
</protein>
<gene>
    <name evidence="3" type="ORF">SAMN05216259_11342</name>
</gene>
<dbReference type="EMBL" id="FNIE01000013">
    <property type="protein sequence ID" value="SDO82292.1"/>
    <property type="molecule type" value="Genomic_DNA"/>
</dbReference>
<evidence type="ECO:0000256" key="2">
    <source>
        <dbReference type="SAM" id="SignalP"/>
    </source>
</evidence>
<feature type="compositionally biased region" description="Low complexity" evidence="1">
    <location>
        <begin position="72"/>
        <end position="102"/>
    </location>
</feature>
<reference evidence="3 4" key="1">
    <citation type="submission" date="2016-10" db="EMBL/GenBank/DDBJ databases">
        <authorList>
            <person name="de Groot N.N."/>
        </authorList>
    </citation>
    <scope>NUCLEOTIDE SEQUENCE [LARGE SCALE GENOMIC DNA]</scope>
    <source>
        <strain evidence="3 4">CGMCC 4.2022</strain>
    </source>
</reference>
<keyword evidence="2" id="KW-0732">Signal</keyword>
<evidence type="ECO:0000313" key="3">
    <source>
        <dbReference type="EMBL" id="SDO82292.1"/>
    </source>
</evidence>
<proteinExistence type="predicted"/>
<evidence type="ECO:0008006" key="5">
    <source>
        <dbReference type="Google" id="ProtNLM"/>
    </source>
</evidence>
<evidence type="ECO:0000256" key="1">
    <source>
        <dbReference type="SAM" id="MobiDB-lite"/>
    </source>
</evidence>
<feature type="chain" id="PRO_5038894327" description="Lipoprotein" evidence="2">
    <location>
        <begin position="25"/>
        <end position="149"/>
    </location>
</feature>
<dbReference type="PROSITE" id="PS51257">
    <property type="entry name" value="PROKAR_LIPOPROTEIN"/>
    <property type="match status" value="1"/>
</dbReference>
<dbReference type="AlphaFoldDB" id="A0A1H0MPF3"/>
<feature type="region of interest" description="Disordered" evidence="1">
    <location>
        <begin position="26"/>
        <end position="149"/>
    </location>
</feature>
<organism evidence="3 4">
    <name type="scientific">Actinacidiphila guanduensis</name>
    <dbReference type="NCBI Taxonomy" id="310781"/>
    <lineage>
        <taxon>Bacteria</taxon>
        <taxon>Bacillati</taxon>
        <taxon>Actinomycetota</taxon>
        <taxon>Actinomycetes</taxon>
        <taxon>Kitasatosporales</taxon>
        <taxon>Streptomycetaceae</taxon>
        <taxon>Actinacidiphila</taxon>
    </lineage>
</organism>
<feature type="signal peptide" evidence="2">
    <location>
        <begin position="1"/>
        <end position="24"/>
    </location>
</feature>
<evidence type="ECO:0000313" key="4">
    <source>
        <dbReference type="Proteomes" id="UP000199341"/>
    </source>
</evidence>
<keyword evidence="4" id="KW-1185">Reference proteome</keyword>